<feature type="compositionally biased region" description="Basic and acidic residues" evidence="1">
    <location>
        <begin position="21"/>
        <end position="34"/>
    </location>
</feature>
<reference evidence="3" key="1">
    <citation type="submission" date="2018-12" db="EMBL/GenBank/DDBJ databases">
        <title>Tengunoibacter tsumagoiensis gen. nov., sp. nov., Dictyobacter kobayashii sp. nov., D. alpinus sp. nov., and D. joshuensis sp. nov. and description of Dictyobacteraceae fam. nov. within the order Ktedonobacterales isolated from Tengu-no-mugimeshi.</title>
        <authorList>
            <person name="Wang C.M."/>
            <person name="Zheng Y."/>
            <person name="Sakai Y."/>
            <person name="Toyoda A."/>
            <person name="Minakuchi Y."/>
            <person name="Abe K."/>
            <person name="Yokota A."/>
            <person name="Yabe S."/>
        </authorList>
    </citation>
    <scope>NUCLEOTIDE SEQUENCE [LARGE SCALE GENOMIC DNA]</scope>
    <source>
        <strain evidence="3">Uno3</strain>
    </source>
</reference>
<dbReference type="AlphaFoldDB" id="A0A402A9Z4"/>
<organism evidence="2 3">
    <name type="scientific">Tengunoibacter tsumagoiensis</name>
    <dbReference type="NCBI Taxonomy" id="2014871"/>
    <lineage>
        <taxon>Bacteria</taxon>
        <taxon>Bacillati</taxon>
        <taxon>Chloroflexota</taxon>
        <taxon>Ktedonobacteria</taxon>
        <taxon>Ktedonobacterales</taxon>
        <taxon>Dictyobacteraceae</taxon>
        <taxon>Tengunoibacter</taxon>
    </lineage>
</organism>
<dbReference type="EMBL" id="BIFR01000002">
    <property type="protein sequence ID" value="GCE15983.1"/>
    <property type="molecule type" value="Genomic_DNA"/>
</dbReference>
<accession>A0A402A9Z4</accession>
<dbReference type="Proteomes" id="UP000287352">
    <property type="component" value="Unassembled WGS sequence"/>
</dbReference>
<proteinExistence type="predicted"/>
<evidence type="ECO:0000256" key="1">
    <source>
        <dbReference type="SAM" id="MobiDB-lite"/>
    </source>
</evidence>
<comment type="caution">
    <text evidence="2">The sequence shown here is derived from an EMBL/GenBank/DDBJ whole genome shotgun (WGS) entry which is preliminary data.</text>
</comment>
<name>A0A402A9Z4_9CHLR</name>
<sequence>MRKEEDYDHQSAINSRKRRCEKGVEPHTHGEGDYYQRPFGSSFRNVNGIFEYGLRISICYLESEQKAY</sequence>
<gene>
    <name evidence="2" type="ORF">KTT_58420</name>
</gene>
<evidence type="ECO:0000313" key="2">
    <source>
        <dbReference type="EMBL" id="GCE15983.1"/>
    </source>
</evidence>
<protein>
    <submittedName>
        <fullName evidence="2">Uncharacterized protein</fullName>
    </submittedName>
</protein>
<feature type="region of interest" description="Disordered" evidence="1">
    <location>
        <begin position="1"/>
        <end position="35"/>
    </location>
</feature>
<evidence type="ECO:0000313" key="3">
    <source>
        <dbReference type="Proteomes" id="UP000287352"/>
    </source>
</evidence>
<keyword evidence="3" id="KW-1185">Reference proteome</keyword>